<keyword evidence="6" id="KW-0393">Immunoglobulin domain</keyword>
<dbReference type="GO" id="GO:0071555">
    <property type="term" value="P:cell wall organization"/>
    <property type="evidence" value="ECO:0007669"/>
    <property type="project" value="InterPro"/>
</dbReference>
<dbReference type="SUPFAM" id="SSF49584">
    <property type="entry name" value="Periplasmic chaperone C-domain"/>
    <property type="match status" value="1"/>
</dbReference>
<name>A0A2J4REM3_9ENTR</name>
<sequence>VEASEGTKDSFFMVTPPLFRLEGKQTNTVRVFPNAYISKAPKDRETVYFFNVMSIPPTSDSEADKSKLQLAVRHRMRLIYRPRAIQDMNITTEAKNLQWRKSGNKITLKNPTPFFIYFKTITINGRDITSSVNNIDAFSSKEVTLPAGINGSEIVWKVATDNGGSGPANTSSI</sequence>
<evidence type="ECO:0000259" key="8">
    <source>
        <dbReference type="Pfam" id="PF02753"/>
    </source>
</evidence>
<evidence type="ECO:0000313" key="10">
    <source>
        <dbReference type="Proteomes" id="UP000234505"/>
    </source>
</evidence>
<evidence type="ECO:0000256" key="2">
    <source>
        <dbReference type="ARBA" id="ARBA00007399"/>
    </source>
</evidence>
<dbReference type="AlphaFoldDB" id="A0A2J4REM3"/>
<dbReference type="InterPro" id="IPR050643">
    <property type="entry name" value="Periplasmic_pilus_chap"/>
</dbReference>
<reference evidence="9 10" key="1">
    <citation type="submission" date="2017-11" db="EMBL/GenBank/DDBJ databases">
        <authorList>
            <person name="Han C.G."/>
        </authorList>
    </citation>
    <scope>NUCLEOTIDE SEQUENCE [LARGE SCALE GENOMIC DNA]</scope>
    <source>
        <strain evidence="9 10">A11</strain>
    </source>
</reference>
<organism evidence="9 10">
    <name type="scientific">Klebsiella michiganensis</name>
    <dbReference type="NCBI Taxonomy" id="1134687"/>
    <lineage>
        <taxon>Bacteria</taxon>
        <taxon>Pseudomonadati</taxon>
        <taxon>Pseudomonadota</taxon>
        <taxon>Gammaproteobacteria</taxon>
        <taxon>Enterobacterales</taxon>
        <taxon>Enterobacteriaceae</taxon>
        <taxon>Klebsiella/Raoultella group</taxon>
        <taxon>Klebsiella</taxon>
    </lineage>
</organism>
<dbReference type="GO" id="GO:0030288">
    <property type="term" value="C:outer membrane-bounded periplasmic space"/>
    <property type="evidence" value="ECO:0007669"/>
    <property type="project" value="InterPro"/>
</dbReference>
<evidence type="ECO:0000313" key="9">
    <source>
        <dbReference type="EMBL" id="PLL41744.1"/>
    </source>
</evidence>
<dbReference type="InterPro" id="IPR008962">
    <property type="entry name" value="PapD-like_sf"/>
</dbReference>
<dbReference type="Proteomes" id="UP000234505">
    <property type="component" value="Unassembled WGS sequence"/>
</dbReference>
<comment type="caution">
    <text evidence="9">The sequence shown here is derived from an EMBL/GenBank/DDBJ whole genome shotgun (WGS) entry which is preliminary data.</text>
</comment>
<evidence type="ECO:0000256" key="5">
    <source>
        <dbReference type="ARBA" id="ARBA00023186"/>
    </source>
</evidence>
<gene>
    <name evidence="9" type="ORF">CWN50_10175</name>
</gene>
<protein>
    <submittedName>
        <fullName evidence="9">Molecular chaperone</fullName>
    </submittedName>
</protein>
<dbReference type="SUPFAM" id="SSF49354">
    <property type="entry name" value="PapD-like"/>
    <property type="match status" value="1"/>
</dbReference>
<dbReference type="InterPro" id="IPR013783">
    <property type="entry name" value="Ig-like_fold"/>
</dbReference>
<dbReference type="EMBL" id="PIDS01000262">
    <property type="protein sequence ID" value="PLL41744.1"/>
    <property type="molecule type" value="Genomic_DNA"/>
</dbReference>
<evidence type="ECO:0000256" key="6">
    <source>
        <dbReference type="ARBA" id="ARBA00023319"/>
    </source>
</evidence>
<evidence type="ECO:0000259" key="7">
    <source>
        <dbReference type="Pfam" id="PF00345"/>
    </source>
</evidence>
<feature type="non-terminal residue" evidence="9">
    <location>
        <position position="1"/>
    </location>
</feature>
<dbReference type="Gene3D" id="2.60.40.10">
    <property type="entry name" value="Immunoglobulins"/>
    <property type="match status" value="2"/>
</dbReference>
<evidence type="ECO:0000256" key="4">
    <source>
        <dbReference type="ARBA" id="ARBA00022764"/>
    </source>
</evidence>
<reference evidence="9 10" key="2">
    <citation type="submission" date="2018-01" db="EMBL/GenBank/DDBJ databases">
        <title>Genomic study of Klebsiella pneumoniae.</title>
        <authorList>
            <person name="Yang Y."/>
            <person name="Bicalho R."/>
        </authorList>
    </citation>
    <scope>NUCLEOTIDE SEQUENCE [LARGE SCALE GENOMIC DNA]</scope>
    <source>
        <strain evidence="9 10">A11</strain>
    </source>
</reference>
<dbReference type="InterPro" id="IPR036316">
    <property type="entry name" value="Pili_assmbl_chap_C_dom_sf"/>
</dbReference>
<keyword evidence="5" id="KW-0143">Chaperone</keyword>
<evidence type="ECO:0000256" key="1">
    <source>
        <dbReference type="ARBA" id="ARBA00004418"/>
    </source>
</evidence>
<dbReference type="Pfam" id="PF02753">
    <property type="entry name" value="PapD_C"/>
    <property type="match status" value="1"/>
</dbReference>
<evidence type="ECO:0000256" key="3">
    <source>
        <dbReference type="ARBA" id="ARBA00022729"/>
    </source>
</evidence>
<proteinExistence type="inferred from homology"/>
<feature type="domain" description="Pili assembly chaperone N-terminal" evidence="7">
    <location>
        <begin position="7"/>
        <end position="85"/>
    </location>
</feature>
<dbReference type="PANTHER" id="PTHR30251:SF9">
    <property type="entry name" value="CHAPERONE PROTEIN CAF1M"/>
    <property type="match status" value="1"/>
</dbReference>
<keyword evidence="3" id="KW-0732">Signal</keyword>
<dbReference type="PRINTS" id="PR00969">
    <property type="entry name" value="CHAPERONPILI"/>
</dbReference>
<dbReference type="InterPro" id="IPR001829">
    <property type="entry name" value="Pili_assmbl_chaperone_bac"/>
</dbReference>
<accession>A0A2J4REM3</accession>
<dbReference type="Pfam" id="PF00345">
    <property type="entry name" value="PapD_N"/>
    <property type="match status" value="1"/>
</dbReference>
<dbReference type="PANTHER" id="PTHR30251">
    <property type="entry name" value="PILUS ASSEMBLY CHAPERONE"/>
    <property type="match status" value="1"/>
</dbReference>
<feature type="domain" description="Pili assembly chaperone C-terminal" evidence="8">
    <location>
        <begin position="108"/>
        <end position="165"/>
    </location>
</feature>
<keyword evidence="4" id="KW-0574">Periplasm</keyword>
<comment type="subcellular location">
    <subcellularLocation>
        <location evidence="1">Periplasm</location>
    </subcellularLocation>
</comment>
<dbReference type="InterPro" id="IPR016147">
    <property type="entry name" value="Pili_assmbl_chaperone_N"/>
</dbReference>
<comment type="similarity">
    <text evidence="2">Belongs to the periplasmic pilus chaperone family.</text>
</comment>
<dbReference type="InterPro" id="IPR016148">
    <property type="entry name" value="Pili_assmbl_chaperone_C"/>
</dbReference>